<keyword evidence="2" id="KW-0540">Nuclease</keyword>
<accession>A0A5C6P9P5</accession>
<dbReference type="InterPro" id="IPR037433">
    <property type="entry name" value="ISG20_DEDDh"/>
</dbReference>
<keyword evidence="9" id="KW-1185">Reference proteome</keyword>
<feature type="region of interest" description="Disordered" evidence="6">
    <location>
        <begin position="77"/>
        <end position="121"/>
    </location>
</feature>
<evidence type="ECO:0000313" key="8">
    <source>
        <dbReference type="EMBL" id="TWW75428.1"/>
    </source>
</evidence>
<dbReference type="InterPro" id="IPR036865">
    <property type="entry name" value="CRAL-TRIO_dom_sf"/>
</dbReference>
<dbReference type="FunFam" id="3.30.420.10:FF:000007">
    <property type="entry name" value="Interferon-stimulated exonuclease gene 20"/>
    <property type="match status" value="1"/>
</dbReference>
<keyword evidence="5" id="KW-0539">Nucleus</keyword>
<reference evidence="8 9" key="1">
    <citation type="submission" date="2019-04" db="EMBL/GenBank/DDBJ databases">
        <title>Chromosome genome assembly for Takifugu flavidus.</title>
        <authorList>
            <person name="Xiao S."/>
        </authorList>
    </citation>
    <scope>NUCLEOTIDE SEQUENCE [LARGE SCALE GENOMIC DNA]</scope>
    <source>
        <strain evidence="8">HTHZ2018</strain>
        <tissue evidence="8">Muscle</tissue>
    </source>
</reference>
<evidence type="ECO:0000256" key="4">
    <source>
        <dbReference type="ARBA" id="ARBA00022839"/>
    </source>
</evidence>
<dbReference type="GO" id="GO:0003676">
    <property type="term" value="F:nucleic acid binding"/>
    <property type="evidence" value="ECO:0007669"/>
    <property type="project" value="InterPro"/>
</dbReference>
<evidence type="ECO:0000256" key="5">
    <source>
        <dbReference type="ARBA" id="ARBA00023242"/>
    </source>
</evidence>
<dbReference type="GO" id="GO:1902936">
    <property type="term" value="F:phosphatidylinositol bisphosphate binding"/>
    <property type="evidence" value="ECO:0007669"/>
    <property type="project" value="TreeGrafter"/>
</dbReference>
<dbReference type="CDD" id="cd00170">
    <property type="entry name" value="SEC14"/>
    <property type="match status" value="1"/>
</dbReference>
<dbReference type="SUPFAM" id="SSF46938">
    <property type="entry name" value="CRAL/TRIO N-terminal domain"/>
    <property type="match status" value="1"/>
</dbReference>
<feature type="compositionally biased region" description="Basic and acidic residues" evidence="6">
    <location>
        <begin position="360"/>
        <end position="375"/>
    </location>
</feature>
<dbReference type="PROSITE" id="PS50191">
    <property type="entry name" value="CRAL_TRIO"/>
    <property type="match status" value="1"/>
</dbReference>
<comment type="caution">
    <text evidence="8">The sequence shown here is derived from an EMBL/GenBank/DDBJ whole genome shotgun (WGS) entry which is preliminary data.</text>
</comment>
<evidence type="ECO:0000256" key="3">
    <source>
        <dbReference type="ARBA" id="ARBA00022801"/>
    </source>
</evidence>
<feature type="region of interest" description="Disordered" evidence="6">
    <location>
        <begin position="354"/>
        <end position="375"/>
    </location>
</feature>
<dbReference type="Gene3D" id="1.10.8.20">
    <property type="entry name" value="N-terminal domain of phosphatidylinositol transfer protein sec14p"/>
    <property type="match status" value="1"/>
</dbReference>
<gene>
    <name evidence="8" type="ORF">D4764_13G0000900</name>
</gene>
<organism evidence="8 9">
    <name type="scientific">Takifugu flavidus</name>
    <name type="common">sansaifugu</name>
    <dbReference type="NCBI Taxonomy" id="433684"/>
    <lineage>
        <taxon>Eukaryota</taxon>
        <taxon>Metazoa</taxon>
        <taxon>Chordata</taxon>
        <taxon>Craniata</taxon>
        <taxon>Vertebrata</taxon>
        <taxon>Euteleostomi</taxon>
        <taxon>Actinopterygii</taxon>
        <taxon>Neopterygii</taxon>
        <taxon>Teleostei</taxon>
        <taxon>Neoteleostei</taxon>
        <taxon>Acanthomorphata</taxon>
        <taxon>Eupercaria</taxon>
        <taxon>Tetraodontiformes</taxon>
        <taxon>Tetradontoidea</taxon>
        <taxon>Tetraodontidae</taxon>
        <taxon>Takifugu</taxon>
    </lineage>
</organism>
<feature type="compositionally biased region" description="Low complexity" evidence="6">
    <location>
        <begin position="80"/>
        <end position="91"/>
    </location>
</feature>
<evidence type="ECO:0000256" key="2">
    <source>
        <dbReference type="ARBA" id="ARBA00022722"/>
    </source>
</evidence>
<dbReference type="Pfam" id="PF03765">
    <property type="entry name" value="CRAL_TRIO_N"/>
    <property type="match status" value="1"/>
</dbReference>
<dbReference type="SMART" id="SM00479">
    <property type="entry name" value="EXOIII"/>
    <property type="match status" value="1"/>
</dbReference>
<dbReference type="SMART" id="SM00516">
    <property type="entry name" value="SEC14"/>
    <property type="match status" value="1"/>
</dbReference>
<dbReference type="GO" id="GO:0005730">
    <property type="term" value="C:nucleolus"/>
    <property type="evidence" value="ECO:0007669"/>
    <property type="project" value="UniProtKB-ARBA"/>
</dbReference>
<proteinExistence type="predicted"/>
<comment type="subcellular location">
    <subcellularLocation>
        <location evidence="1">Nucleus</location>
    </subcellularLocation>
</comment>
<name>A0A5C6P9P5_9TELE</name>
<protein>
    <submittedName>
        <fullName evidence="8">Retinaldehyde-binding protein 1</fullName>
    </submittedName>
</protein>
<evidence type="ECO:0000256" key="1">
    <source>
        <dbReference type="ARBA" id="ARBA00004123"/>
    </source>
</evidence>
<dbReference type="InterPro" id="IPR012337">
    <property type="entry name" value="RNaseH-like_sf"/>
</dbReference>
<dbReference type="Gene3D" id="3.40.525.10">
    <property type="entry name" value="CRAL-TRIO lipid binding domain"/>
    <property type="match status" value="1"/>
</dbReference>
<evidence type="ECO:0000259" key="7">
    <source>
        <dbReference type="PROSITE" id="PS50191"/>
    </source>
</evidence>
<dbReference type="AlphaFoldDB" id="A0A5C6P9P5"/>
<evidence type="ECO:0000256" key="6">
    <source>
        <dbReference type="SAM" id="MobiDB-lite"/>
    </source>
</evidence>
<keyword evidence="3" id="KW-0378">Hydrolase</keyword>
<dbReference type="PRINTS" id="PR00180">
    <property type="entry name" value="CRETINALDHBP"/>
</dbReference>
<dbReference type="Proteomes" id="UP000324091">
    <property type="component" value="Chromosome 13"/>
</dbReference>
<sequence>MSYASSGGLLSNHRHSCRKVLMVHTKKIAGVKRKIQQNSSRITDLKKILKEQHDGSMWTTQLVRRLKSDHLDGEMQFPQSSSSCVSRPRLSGLVSRPGDSWEVDSGFSSEASPSASGRSSPCASSCLSTVVALDCEMVGTGPGGRYSELARCSIVGYHGNILYDKYVQPCRPVTDYRTPWSGIQKHHLLDATPFAQAREEILATLEGKVVIGHSVYNDFEVLDINHPPHMVRDTSMSPLLSQLAGFSCKRSLKVLTSKLLNRKIQGGRQGHNSVEDAQAALDLYKLVEVQITGAGLGSSIRTRTFSFISDIVTEPAAEMAVVSGTYRMVSEEEQALRAKLERLTVKDHGPVFGPCASLPDHTKQKAKDELNETDEKREAAVKELRGMMKEKADGGDDLAKAVQDTFGEKPDGLLVRFIRARKYDVPRAFDLMKGYVRFRKEYPELFENLTPEAVRSTIEAGYPGILSSRDKYGRIVLLFNIENWDYEEITFDEILRAYCVILEKLLENEETQINGFCIIENFKGFTMQQASGIKPTELKKMVDMLQDSFPARFKAVHFIHQPWYFTTTYNVVKPLMKSKLLERVFVHGDELENYYKEFDADILPAEFDGKGSKYDGKATAAKLFD</sequence>
<dbReference type="Pfam" id="PF00650">
    <property type="entry name" value="CRAL_TRIO"/>
    <property type="match status" value="1"/>
</dbReference>
<dbReference type="SUPFAM" id="SSF52087">
    <property type="entry name" value="CRAL/TRIO domain"/>
    <property type="match status" value="1"/>
</dbReference>
<dbReference type="InterPro" id="IPR001251">
    <property type="entry name" value="CRAL-TRIO_dom"/>
</dbReference>
<dbReference type="SMART" id="SM01100">
    <property type="entry name" value="CRAL_TRIO_N"/>
    <property type="match status" value="1"/>
</dbReference>
<dbReference type="PANTHER" id="PTHR10174:SF232">
    <property type="entry name" value="CELLULAR RETINALDEHYDE-BINDING PROTEIN B"/>
    <property type="match status" value="1"/>
</dbReference>
<keyword evidence="4" id="KW-0269">Exonuclease</keyword>
<dbReference type="Gene3D" id="3.30.420.10">
    <property type="entry name" value="Ribonuclease H-like superfamily/Ribonuclease H"/>
    <property type="match status" value="1"/>
</dbReference>
<evidence type="ECO:0000313" key="9">
    <source>
        <dbReference type="Proteomes" id="UP000324091"/>
    </source>
</evidence>
<dbReference type="GO" id="GO:0000175">
    <property type="term" value="F:3'-5'-RNA exonuclease activity"/>
    <property type="evidence" value="ECO:0007669"/>
    <property type="project" value="InterPro"/>
</dbReference>
<dbReference type="Pfam" id="PF00929">
    <property type="entry name" value="RNase_T"/>
    <property type="match status" value="1"/>
</dbReference>
<feature type="compositionally biased region" description="Low complexity" evidence="6">
    <location>
        <begin position="105"/>
        <end position="121"/>
    </location>
</feature>
<dbReference type="InterPro" id="IPR013520">
    <property type="entry name" value="Ribonucl_H"/>
</dbReference>
<dbReference type="FunFam" id="3.40.525.10:FF:000002">
    <property type="entry name" value="Alpha-tocopherol transfer protein-like"/>
    <property type="match status" value="1"/>
</dbReference>
<dbReference type="InterPro" id="IPR011074">
    <property type="entry name" value="CRAL/TRIO_N_dom"/>
</dbReference>
<dbReference type="SUPFAM" id="SSF53098">
    <property type="entry name" value="Ribonuclease H-like"/>
    <property type="match status" value="1"/>
</dbReference>
<dbReference type="Gene3D" id="1.20.5.1200">
    <property type="entry name" value="Alpha-tocopherol transfer"/>
    <property type="match status" value="1"/>
</dbReference>
<dbReference type="EMBL" id="RHFK02000005">
    <property type="protein sequence ID" value="TWW75428.1"/>
    <property type="molecule type" value="Genomic_DNA"/>
</dbReference>
<dbReference type="InterPro" id="IPR036397">
    <property type="entry name" value="RNaseH_sf"/>
</dbReference>
<dbReference type="CDD" id="cd06149">
    <property type="entry name" value="ISG20"/>
    <property type="match status" value="1"/>
</dbReference>
<dbReference type="GO" id="GO:0016020">
    <property type="term" value="C:membrane"/>
    <property type="evidence" value="ECO:0007669"/>
    <property type="project" value="TreeGrafter"/>
</dbReference>
<dbReference type="PANTHER" id="PTHR10174">
    <property type="entry name" value="ALPHA-TOCOPHEROL TRANSFER PROTEIN-RELATED"/>
    <property type="match status" value="1"/>
</dbReference>
<feature type="domain" description="CRAL-TRIO" evidence="7">
    <location>
        <begin position="454"/>
        <end position="615"/>
    </location>
</feature>
<dbReference type="InterPro" id="IPR036273">
    <property type="entry name" value="CRAL/TRIO_N_dom_sf"/>
</dbReference>